<keyword evidence="2" id="KW-1185">Reference proteome</keyword>
<accession>A0A7K3NI63</accession>
<organism evidence="1 2">
    <name type="scientific">Desulfolutivibrio sulfodismutans</name>
    <dbReference type="NCBI Taxonomy" id="63561"/>
    <lineage>
        <taxon>Bacteria</taxon>
        <taxon>Pseudomonadati</taxon>
        <taxon>Thermodesulfobacteriota</taxon>
        <taxon>Desulfovibrionia</taxon>
        <taxon>Desulfovibrionales</taxon>
        <taxon>Desulfovibrionaceae</taxon>
        <taxon>Desulfolutivibrio</taxon>
    </lineage>
</organism>
<evidence type="ECO:0000313" key="1">
    <source>
        <dbReference type="EMBL" id="NDY55886.1"/>
    </source>
</evidence>
<evidence type="ECO:0000313" key="2">
    <source>
        <dbReference type="Proteomes" id="UP000469724"/>
    </source>
</evidence>
<gene>
    <name evidence="1" type="ORF">G3N56_03905</name>
</gene>
<dbReference type="AlphaFoldDB" id="A0A7K3NI63"/>
<reference evidence="1 2" key="1">
    <citation type="submission" date="2020-02" db="EMBL/GenBank/DDBJ databases">
        <title>Comparative genomics of sulfur disproportionating microorganisms.</title>
        <authorList>
            <person name="Ward L.M."/>
            <person name="Bertran E."/>
            <person name="Johnston D.T."/>
        </authorList>
    </citation>
    <scope>NUCLEOTIDE SEQUENCE [LARGE SCALE GENOMIC DNA]</scope>
    <source>
        <strain evidence="1 2">DSM 3696</strain>
    </source>
</reference>
<comment type="caution">
    <text evidence="1">The sequence shown here is derived from an EMBL/GenBank/DDBJ whole genome shotgun (WGS) entry which is preliminary data.</text>
</comment>
<sequence>MKKRNKTCLARRNAAVGLKKRRDVPMEGHKTQNLSARISNCLQTILELEPDLERLRLGHVLIREFQILKTFLARMDRIDIEESDVARIETATESFLRELKTPLALVELERIRKYIVH</sequence>
<protein>
    <submittedName>
        <fullName evidence="1">Uncharacterized protein</fullName>
    </submittedName>
</protein>
<proteinExistence type="predicted"/>
<name>A0A7K3NI63_9BACT</name>
<dbReference type="Proteomes" id="UP000469724">
    <property type="component" value="Unassembled WGS sequence"/>
</dbReference>
<dbReference type="EMBL" id="JAAGRQ010000011">
    <property type="protein sequence ID" value="NDY55886.1"/>
    <property type="molecule type" value="Genomic_DNA"/>
</dbReference>